<name>A0AAN6PWX7_9PEZI</name>
<gene>
    <name evidence="2" type="ORF">N658DRAFT_315445</name>
</gene>
<dbReference type="EMBL" id="MU863688">
    <property type="protein sequence ID" value="KAK4097012.1"/>
    <property type="molecule type" value="Genomic_DNA"/>
</dbReference>
<dbReference type="AlphaFoldDB" id="A0AAN6PWX7"/>
<sequence length="182" mass="20196">MRQPGALRTRVKRQVSPSRDLLRLDLSWKCERYCAGKALPTPPGEPIASVDDDDDDGRNSLHDDPARVVFRIDIVLARAKQHPDDGLVPVSADERQSCQADASKAGSGGWLMALRLRSLWSLWQTHSGGKNGACLAEQWECLDGPWKVGRPGPRRNLMLGDHKRYTAKLHVILSGHLDFPST</sequence>
<evidence type="ECO:0000313" key="3">
    <source>
        <dbReference type="Proteomes" id="UP001305647"/>
    </source>
</evidence>
<reference evidence="2" key="1">
    <citation type="journal article" date="2023" name="Mol. Phylogenet. Evol.">
        <title>Genome-scale phylogeny and comparative genomics of the fungal order Sordariales.</title>
        <authorList>
            <person name="Hensen N."/>
            <person name="Bonometti L."/>
            <person name="Westerberg I."/>
            <person name="Brannstrom I.O."/>
            <person name="Guillou S."/>
            <person name="Cros-Aarteil S."/>
            <person name="Calhoun S."/>
            <person name="Haridas S."/>
            <person name="Kuo A."/>
            <person name="Mondo S."/>
            <person name="Pangilinan J."/>
            <person name="Riley R."/>
            <person name="LaButti K."/>
            <person name="Andreopoulos B."/>
            <person name="Lipzen A."/>
            <person name="Chen C."/>
            <person name="Yan M."/>
            <person name="Daum C."/>
            <person name="Ng V."/>
            <person name="Clum A."/>
            <person name="Steindorff A."/>
            <person name="Ohm R.A."/>
            <person name="Martin F."/>
            <person name="Silar P."/>
            <person name="Natvig D.O."/>
            <person name="Lalanne C."/>
            <person name="Gautier V."/>
            <person name="Ament-Velasquez S.L."/>
            <person name="Kruys A."/>
            <person name="Hutchinson M.I."/>
            <person name="Powell A.J."/>
            <person name="Barry K."/>
            <person name="Miller A.N."/>
            <person name="Grigoriev I.V."/>
            <person name="Debuchy R."/>
            <person name="Gladieux P."/>
            <person name="Hiltunen Thoren M."/>
            <person name="Johannesson H."/>
        </authorList>
    </citation>
    <scope>NUCLEOTIDE SEQUENCE</scope>
    <source>
        <strain evidence="2">CBS 757.83</strain>
    </source>
</reference>
<keyword evidence="3" id="KW-1185">Reference proteome</keyword>
<comment type="caution">
    <text evidence="2">The sequence shown here is derived from an EMBL/GenBank/DDBJ whole genome shotgun (WGS) entry which is preliminary data.</text>
</comment>
<reference evidence="2" key="2">
    <citation type="submission" date="2023-05" db="EMBL/GenBank/DDBJ databases">
        <authorList>
            <consortium name="Lawrence Berkeley National Laboratory"/>
            <person name="Steindorff A."/>
            <person name="Hensen N."/>
            <person name="Bonometti L."/>
            <person name="Westerberg I."/>
            <person name="Brannstrom I.O."/>
            <person name="Guillou S."/>
            <person name="Cros-Aarteil S."/>
            <person name="Calhoun S."/>
            <person name="Haridas S."/>
            <person name="Kuo A."/>
            <person name="Mondo S."/>
            <person name="Pangilinan J."/>
            <person name="Riley R."/>
            <person name="Labutti K."/>
            <person name="Andreopoulos B."/>
            <person name="Lipzen A."/>
            <person name="Chen C."/>
            <person name="Yanf M."/>
            <person name="Daum C."/>
            <person name="Ng V."/>
            <person name="Clum A."/>
            <person name="Ohm R."/>
            <person name="Martin F."/>
            <person name="Silar P."/>
            <person name="Natvig D."/>
            <person name="Lalanne C."/>
            <person name="Gautier V."/>
            <person name="Ament-Velasquez S.L."/>
            <person name="Kruys A."/>
            <person name="Hutchinson M.I."/>
            <person name="Powell A.J."/>
            <person name="Barry K."/>
            <person name="Miller A.N."/>
            <person name="Grigoriev I.V."/>
            <person name="Debuchy R."/>
            <person name="Gladieux P."/>
            <person name="Thoren M.H."/>
            <person name="Johannesson H."/>
        </authorList>
    </citation>
    <scope>NUCLEOTIDE SEQUENCE</scope>
    <source>
        <strain evidence="2">CBS 757.83</strain>
    </source>
</reference>
<evidence type="ECO:0000256" key="1">
    <source>
        <dbReference type="SAM" id="MobiDB-lite"/>
    </source>
</evidence>
<accession>A0AAN6PWX7</accession>
<proteinExistence type="predicted"/>
<protein>
    <submittedName>
        <fullName evidence="2">Uncharacterized protein</fullName>
    </submittedName>
</protein>
<organism evidence="2 3">
    <name type="scientific">Parathielavia hyrcaniae</name>
    <dbReference type="NCBI Taxonomy" id="113614"/>
    <lineage>
        <taxon>Eukaryota</taxon>
        <taxon>Fungi</taxon>
        <taxon>Dikarya</taxon>
        <taxon>Ascomycota</taxon>
        <taxon>Pezizomycotina</taxon>
        <taxon>Sordariomycetes</taxon>
        <taxon>Sordariomycetidae</taxon>
        <taxon>Sordariales</taxon>
        <taxon>Chaetomiaceae</taxon>
        <taxon>Parathielavia</taxon>
    </lineage>
</organism>
<feature type="region of interest" description="Disordered" evidence="1">
    <location>
        <begin position="41"/>
        <end position="62"/>
    </location>
</feature>
<evidence type="ECO:0000313" key="2">
    <source>
        <dbReference type="EMBL" id="KAK4097012.1"/>
    </source>
</evidence>
<dbReference type="Proteomes" id="UP001305647">
    <property type="component" value="Unassembled WGS sequence"/>
</dbReference>